<dbReference type="EMBL" id="SNXW01000021">
    <property type="protein sequence ID" value="TDP78665.1"/>
    <property type="molecule type" value="Genomic_DNA"/>
</dbReference>
<sequence>MLTANQNLSFELDNIDRLTLQLQPILKHKRLESPSLSNLFLQIHISLHQNWLILSKQGIYVIEMGSRKA</sequence>
<protein>
    <submittedName>
        <fullName evidence="1">Uncharacterized protein</fullName>
    </submittedName>
</protein>
<keyword evidence="2" id="KW-1185">Reference proteome</keyword>
<dbReference type="AlphaFoldDB" id="A0A4R6QZQ8"/>
<organism evidence="1 2">
    <name type="scientific">Aquabacterium commune</name>
    <dbReference type="NCBI Taxonomy" id="70586"/>
    <lineage>
        <taxon>Bacteria</taxon>
        <taxon>Pseudomonadati</taxon>
        <taxon>Pseudomonadota</taxon>
        <taxon>Betaproteobacteria</taxon>
        <taxon>Burkholderiales</taxon>
        <taxon>Aquabacterium</taxon>
    </lineage>
</organism>
<proteinExistence type="predicted"/>
<accession>A0A4R6QZQ8</accession>
<reference evidence="1 2" key="1">
    <citation type="submission" date="2019-03" db="EMBL/GenBank/DDBJ databases">
        <title>Genomic Encyclopedia of Type Strains, Phase IV (KMG-IV): sequencing the most valuable type-strain genomes for metagenomic binning, comparative biology and taxonomic classification.</title>
        <authorList>
            <person name="Goeker M."/>
        </authorList>
    </citation>
    <scope>NUCLEOTIDE SEQUENCE [LARGE SCALE GENOMIC DNA]</scope>
    <source>
        <strain evidence="1 2">DSM 11901</strain>
    </source>
</reference>
<dbReference type="Proteomes" id="UP000294593">
    <property type="component" value="Unassembled WGS sequence"/>
</dbReference>
<comment type="caution">
    <text evidence="1">The sequence shown here is derived from an EMBL/GenBank/DDBJ whole genome shotgun (WGS) entry which is preliminary data.</text>
</comment>
<name>A0A4R6QZQ8_9BURK</name>
<gene>
    <name evidence="1" type="ORF">EV672_12117</name>
</gene>
<evidence type="ECO:0000313" key="2">
    <source>
        <dbReference type="Proteomes" id="UP000294593"/>
    </source>
</evidence>
<evidence type="ECO:0000313" key="1">
    <source>
        <dbReference type="EMBL" id="TDP78665.1"/>
    </source>
</evidence>